<evidence type="ECO:0000256" key="1">
    <source>
        <dbReference type="SAM" id="MobiDB-lite"/>
    </source>
</evidence>
<dbReference type="InterPro" id="IPR023213">
    <property type="entry name" value="CAT-like_dom_sf"/>
</dbReference>
<organism evidence="3 4">
    <name type="scientific">Chromobacterium fluminis</name>
    <dbReference type="NCBI Taxonomy" id="3044269"/>
    <lineage>
        <taxon>Bacteria</taxon>
        <taxon>Pseudomonadati</taxon>
        <taxon>Pseudomonadota</taxon>
        <taxon>Betaproteobacteria</taxon>
        <taxon>Neisseriales</taxon>
        <taxon>Chromobacteriaceae</taxon>
        <taxon>Chromobacterium</taxon>
    </lineage>
</organism>
<proteinExistence type="predicted"/>
<dbReference type="SUPFAM" id="SSF52777">
    <property type="entry name" value="CoA-dependent acyltransferases"/>
    <property type="match status" value="4"/>
</dbReference>
<evidence type="ECO:0000313" key="3">
    <source>
        <dbReference type="EMBL" id="NHR07740.1"/>
    </source>
</evidence>
<dbReference type="RefSeq" id="WP_166453497.1">
    <property type="nucleotide sequence ID" value="NZ_JAAOMA010000041.1"/>
</dbReference>
<dbReference type="PANTHER" id="PTHR45527">
    <property type="entry name" value="NONRIBOSOMAL PEPTIDE SYNTHETASE"/>
    <property type="match status" value="1"/>
</dbReference>
<comment type="caution">
    <text evidence="3">The sequence shown here is derived from an EMBL/GenBank/DDBJ whole genome shotgun (WGS) entry which is preliminary data.</text>
</comment>
<sequence length="910" mass="98587">MKFSLDAGYGWLASSHQEQLFYLDQLAPDTASCSIPIVLRISGALDAAALETALAAVVAKHEALRTTMAFDGDELRCSTRHAWPGPLLQLKPLEAASGDSAGLAAAVREIIRRPFDLATGPLFRFVLFQPADEDARLVMAFHQAVFDAWSAGILATDLETAYAAALNGGDVELAPNALDYADFAHWQHEQWRAGAPRPSLLSAGGPFPAKISMDGAELTLKLPATQEQQLRRLQQETGDALLVVFSSLLGLFLGAESGRDEVLIGASVPGRRHAETNDIIGLFETPLPLRLRLDAKPNLREMLDQVRSLAVQGLENRDMALESSAALEPPGFQVAARVQKRPRWRLSGLRLAEQAAHAGGAKHNLSFVLDERDDGLWLALEYAGALFEASAAQRLLNGLVRFAAHCLADPSRRLDALSAADGQELSSSGQERDTGASAALARPQADDRLGLLSSNQQSLYFFEKLAPDRALYNVPLHLEMRGQLDPARLEAALEQLLKRHEALCTRFVETPSGLRQDIGAQPSRVLDTADLSQQPQDSRDAGFASLERDFSSTAFDLAAGRLFRFCLVRRDREHWVLLMVFHHMAFDGHSAQIWLRDLRTLLRGGALPAVGPAMTVREAAAEERAWQRSRDYQKELSRWLDRLAGTATPLNLRPDRPRPLRRDYAGASLECALPQALLGEHIQRAAQLGASPFMAVAALLAAYLSARGHQADVCMGFPHGGRGEGAIEGTIGNFVNLLAMPVRIETADTPRNIIEKIRQTAQASYAGYRVPFSSLVDQLGVERVPGQHPVFQVVVTADQDFDGWTQDGLSVTLLPGSNPIAKFDLAFGFNLARSCVRIEYATDMFDPASIETMGAELSALLSQCVRGFDAPLRQAAGATAAGEVPRAAPKLLRKPKPAGAGNAGLAADAT</sequence>
<feature type="region of interest" description="Disordered" evidence="1">
    <location>
        <begin position="419"/>
        <end position="440"/>
    </location>
</feature>
<feature type="compositionally biased region" description="Low complexity" evidence="1">
    <location>
        <begin position="898"/>
        <end position="910"/>
    </location>
</feature>
<evidence type="ECO:0000259" key="2">
    <source>
        <dbReference type="Pfam" id="PF00668"/>
    </source>
</evidence>
<name>A0ABX0LH23_9NEIS</name>
<dbReference type="PANTHER" id="PTHR45527:SF1">
    <property type="entry name" value="FATTY ACID SYNTHASE"/>
    <property type="match status" value="1"/>
</dbReference>
<dbReference type="Pfam" id="PF00668">
    <property type="entry name" value="Condensation"/>
    <property type="match status" value="2"/>
</dbReference>
<gene>
    <name evidence="3" type="ORF">HA052_21350</name>
</gene>
<feature type="domain" description="Condensation" evidence="2">
    <location>
        <begin position="13"/>
        <end position="419"/>
    </location>
</feature>
<dbReference type="Proteomes" id="UP001515641">
    <property type="component" value="Unassembled WGS sequence"/>
</dbReference>
<feature type="region of interest" description="Disordered" evidence="1">
    <location>
        <begin position="886"/>
        <end position="910"/>
    </location>
</feature>
<reference evidence="3 4" key="1">
    <citation type="submission" date="2020-03" db="EMBL/GenBank/DDBJ databases">
        <title>Draft genome sequence of environmentally isolated cultures.</title>
        <authorList>
            <person name="Wilson H.S."/>
            <person name="De Leon M.E."/>
        </authorList>
    </citation>
    <scope>NUCLEOTIDE SEQUENCE [LARGE SCALE GENOMIC DNA]</scope>
    <source>
        <strain evidence="3 4">HSC-31F16</strain>
    </source>
</reference>
<keyword evidence="4" id="KW-1185">Reference proteome</keyword>
<dbReference type="Gene3D" id="3.30.559.10">
    <property type="entry name" value="Chloramphenicol acetyltransferase-like domain"/>
    <property type="match status" value="2"/>
</dbReference>
<protein>
    <recommendedName>
        <fullName evidence="2">Condensation domain-containing protein</fullName>
    </recommendedName>
</protein>
<evidence type="ECO:0000313" key="4">
    <source>
        <dbReference type="Proteomes" id="UP001515641"/>
    </source>
</evidence>
<feature type="domain" description="Condensation" evidence="2">
    <location>
        <begin position="452"/>
        <end position="874"/>
    </location>
</feature>
<dbReference type="EMBL" id="JAAOMA010000041">
    <property type="protein sequence ID" value="NHR07740.1"/>
    <property type="molecule type" value="Genomic_DNA"/>
</dbReference>
<dbReference type="Gene3D" id="3.30.559.30">
    <property type="entry name" value="Nonribosomal peptide synthetase, condensation domain"/>
    <property type="match status" value="2"/>
</dbReference>
<accession>A0ABX0LH23</accession>
<dbReference type="InterPro" id="IPR001242">
    <property type="entry name" value="Condensation_dom"/>
</dbReference>